<dbReference type="InterPro" id="IPR001283">
    <property type="entry name" value="CRISP-related"/>
</dbReference>
<dbReference type="InterPro" id="IPR014044">
    <property type="entry name" value="CAP_dom"/>
</dbReference>
<dbReference type="RefSeq" id="XP_038076210.1">
    <property type="nucleotide sequence ID" value="XM_038220282.1"/>
</dbReference>
<proteinExistence type="predicted"/>
<name>A0A914BJW6_PATMI</name>
<keyword evidence="1" id="KW-0732">Signal</keyword>
<accession>A0A914BJW6</accession>
<dbReference type="OMA" id="WSTRNHT"/>
<dbReference type="Pfam" id="PF00188">
    <property type="entry name" value="CAP"/>
    <property type="match status" value="1"/>
</dbReference>
<evidence type="ECO:0000256" key="1">
    <source>
        <dbReference type="SAM" id="SignalP"/>
    </source>
</evidence>
<evidence type="ECO:0000259" key="2">
    <source>
        <dbReference type="SMART" id="SM00198"/>
    </source>
</evidence>
<evidence type="ECO:0000313" key="4">
    <source>
        <dbReference type="Proteomes" id="UP000887568"/>
    </source>
</evidence>
<dbReference type="Gene3D" id="3.40.33.10">
    <property type="entry name" value="CAP"/>
    <property type="match status" value="1"/>
</dbReference>
<dbReference type="CDD" id="cd05380">
    <property type="entry name" value="CAP_euk"/>
    <property type="match status" value="1"/>
</dbReference>
<dbReference type="PROSITE" id="PS01009">
    <property type="entry name" value="CRISP_1"/>
    <property type="match status" value="1"/>
</dbReference>
<dbReference type="PANTHER" id="PTHR10334">
    <property type="entry name" value="CYSTEINE-RICH SECRETORY PROTEIN-RELATED"/>
    <property type="match status" value="1"/>
</dbReference>
<dbReference type="GeneID" id="119744380"/>
<protein>
    <recommendedName>
        <fullName evidence="2">SCP domain-containing protein</fullName>
    </recommendedName>
</protein>
<dbReference type="GO" id="GO:0005576">
    <property type="term" value="C:extracellular region"/>
    <property type="evidence" value="ECO:0007669"/>
    <property type="project" value="InterPro"/>
</dbReference>
<dbReference type="SUPFAM" id="SSF55797">
    <property type="entry name" value="PR-1-like"/>
    <property type="match status" value="1"/>
</dbReference>
<feature type="chain" id="PRO_5038010611" description="SCP domain-containing protein" evidence="1">
    <location>
        <begin position="20"/>
        <end position="198"/>
    </location>
</feature>
<sequence>MSTRRVLLLALLILGPVNARLTETQKREILQYHNDFRNNVYPKAANMVKLSWDDDLARKAQDWADSCVDGHNNVKSNSRWDWIGENMAYSTATDLRGMVKGWEMEGKIYDYGSDYCRTVPGDPMKSSCGHYTQMVWANTKFLGCGFKTGCPGYFSNRLVCNYGEGGNWIGEKPYESGGKCSRCPKGYKRCNRRLCVRG</sequence>
<dbReference type="InterPro" id="IPR018244">
    <property type="entry name" value="Allrgn_V5/Tpx1_CS"/>
</dbReference>
<keyword evidence="4" id="KW-1185">Reference proteome</keyword>
<organism evidence="3 4">
    <name type="scientific">Patiria miniata</name>
    <name type="common">Bat star</name>
    <name type="synonym">Asterina miniata</name>
    <dbReference type="NCBI Taxonomy" id="46514"/>
    <lineage>
        <taxon>Eukaryota</taxon>
        <taxon>Metazoa</taxon>
        <taxon>Echinodermata</taxon>
        <taxon>Eleutherozoa</taxon>
        <taxon>Asterozoa</taxon>
        <taxon>Asteroidea</taxon>
        <taxon>Valvatacea</taxon>
        <taxon>Valvatida</taxon>
        <taxon>Asterinidae</taxon>
        <taxon>Patiria</taxon>
    </lineage>
</organism>
<feature type="domain" description="SCP" evidence="2">
    <location>
        <begin position="24"/>
        <end position="170"/>
    </location>
</feature>
<dbReference type="PRINTS" id="PR00838">
    <property type="entry name" value="V5ALLERGEN"/>
</dbReference>
<dbReference type="AlphaFoldDB" id="A0A914BJW6"/>
<evidence type="ECO:0000313" key="3">
    <source>
        <dbReference type="EnsemblMetazoa" id="XP_038076210.1"/>
    </source>
</evidence>
<reference evidence="3" key="1">
    <citation type="submission" date="2022-11" db="UniProtKB">
        <authorList>
            <consortium name="EnsemblMetazoa"/>
        </authorList>
    </citation>
    <scope>IDENTIFICATION</scope>
</reference>
<dbReference type="InterPro" id="IPR002413">
    <property type="entry name" value="V5_allergen-like"/>
</dbReference>
<dbReference type="SMART" id="SM00198">
    <property type="entry name" value="SCP"/>
    <property type="match status" value="1"/>
</dbReference>
<dbReference type="OrthoDB" id="337038at2759"/>
<dbReference type="PRINTS" id="PR00837">
    <property type="entry name" value="V5TPXLIKE"/>
</dbReference>
<dbReference type="Proteomes" id="UP000887568">
    <property type="component" value="Unplaced"/>
</dbReference>
<feature type="signal peptide" evidence="1">
    <location>
        <begin position="1"/>
        <end position="19"/>
    </location>
</feature>
<dbReference type="EnsemblMetazoa" id="XM_038220282.1">
    <property type="protein sequence ID" value="XP_038076210.1"/>
    <property type="gene ID" value="LOC119744380"/>
</dbReference>
<dbReference type="InterPro" id="IPR035940">
    <property type="entry name" value="CAP_sf"/>
</dbReference>